<reference evidence="1 2" key="1">
    <citation type="journal article" date="2020" name="Appl. Environ. Microbiol.">
        <title>Genomic Characteristics of a Novel Species of Ammonia-Oxidizing Archaea from the Jiulong River Estuary.</title>
        <authorList>
            <person name="Zou D."/>
            <person name="Wan R."/>
            <person name="Han L."/>
            <person name="Xu M.N."/>
            <person name="Liu Y."/>
            <person name="Liu H."/>
            <person name="Kao S.J."/>
            <person name="Li M."/>
        </authorList>
    </citation>
    <scope>NUCLEOTIDE SEQUENCE [LARGE SCALE GENOMIC DNA]</scope>
    <source>
        <strain evidence="1">W1bin1</strain>
    </source>
</reference>
<dbReference type="EMBL" id="JACEMZ010000055">
    <property type="protein sequence ID" value="MBA4452931.1"/>
    <property type="molecule type" value="Genomic_DNA"/>
</dbReference>
<proteinExistence type="predicted"/>
<comment type="caution">
    <text evidence="1">The sequence shown here is derived from an EMBL/GenBank/DDBJ whole genome shotgun (WGS) entry which is preliminary data.</text>
</comment>
<sequence>MIRDFAQMSCNHDQRPKKAKTPTPVSLNVNDAITGIEHFTTKDNSIIRIKRSGLYFIMAAPQVGRKKGDVSRYVDIWLRKNGEDIPNSNIRANLYHGTSKDVIVNQSMIPLFREDEVQVMMSVESGDEGLGLECIKPKGEPVIPSIILSMRMVEEYDELLEEQIFG</sequence>
<dbReference type="Proteomes" id="UP000559653">
    <property type="component" value="Unassembled WGS sequence"/>
</dbReference>
<protein>
    <submittedName>
        <fullName evidence="1">Uncharacterized protein</fullName>
    </submittedName>
</protein>
<name>A0AC60W022_9ARCH</name>
<gene>
    <name evidence="1" type="ORF">H2B03_07195</name>
</gene>
<accession>A0AC60W022</accession>
<organism evidence="1 2">
    <name type="scientific">Candidatus Nitrosomaritimum aestuariumsis</name>
    <dbReference type="NCBI Taxonomy" id="3342354"/>
    <lineage>
        <taxon>Archaea</taxon>
        <taxon>Nitrososphaerota</taxon>
        <taxon>Nitrososphaeria</taxon>
        <taxon>Nitrosopumilales</taxon>
        <taxon>Nitrosopumilaceae</taxon>
        <taxon>Candidatus Nitrosomaritimum</taxon>
    </lineage>
</organism>
<evidence type="ECO:0000313" key="2">
    <source>
        <dbReference type="Proteomes" id="UP000559653"/>
    </source>
</evidence>
<evidence type="ECO:0000313" key="1">
    <source>
        <dbReference type="EMBL" id="MBA4452931.1"/>
    </source>
</evidence>